<dbReference type="AlphaFoldDB" id="A0AAV5LQ00"/>
<feature type="domain" description="RRM" evidence="2">
    <location>
        <begin position="104"/>
        <end position="156"/>
    </location>
</feature>
<dbReference type="GO" id="GO:0003723">
    <property type="term" value="F:RNA binding"/>
    <property type="evidence" value="ECO:0007669"/>
    <property type="project" value="UniProtKB-UniRule"/>
</dbReference>
<organism evidence="3 4">
    <name type="scientific">Rubroshorea leprosula</name>
    <dbReference type="NCBI Taxonomy" id="152421"/>
    <lineage>
        <taxon>Eukaryota</taxon>
        <taxon>Viridiplantae</taxon>
        <taxon>Streptophyta</taxon>
        <taxon>Embryophyta</taxon>
        <taxon>Tracheophyta</taxon>
        <taxon>Spermatophyta</taxon>
        <taxon>Magnoliopsida</taxon>
        <taxon>eudicotyledons</taxon>
        <taxon>Gunneridae</taxon>
        <taxon>Pentapetalae</taxon>
        <taxon>rosids</taxon>
        <taxon>malvids</taxon>
        <taxon>Malvales</taxon>
        <taxon>Dipterocarpaceae</taxon>
        <taxon>Rubroshorea</taxon>
    </lineage>
</organism>
<dbReference type="EMBL" id="BPVZ01000130">
    <property type="protein sequence ID" value="GKV38771.1"/>
    <property type="molecule type" value="Genomic_DNA"/>
</dbReference>
<evidence type="ECO:0000256" key="1">
    <source>
        <dbReference type="PROSITE-ProRule" id="PRU00176"/>
    </source>
</evidence>
<dbReference type="Pfam" id="PF00076">
    <property type="entry name" value="RRM_1"/>
    <property type="match status" value="1"/>
</dbReference>
<gene>
    <name evidence="3" type="ORF">SLEP1_g46646</name>
</gene>
<dbReference type="InterPro" id="IPR000504">
    <property type="entry name" value="RRM_dom"/>
</dbReference>
<name>A0AAV5LQ00_9ROSI</name>
<dbReference type="Gene3D" id="3.30.70.330">
    <property type="match status" value="1"/>
</dbReference>
<dbReference type="Proteomes" id="UP001054252">
    <property type="component" value="Unassembled WGS sequence"/>
</dbReference>
<evidence type="ECO:0000313" key="4">
    <source>
        <dbReference type="Proteomes" id="UP001054252"/>
    </source>
</evidence>
<protein>
    <recommendedName>
        <fullName evidence="2">RRM domain-containing protein</fullName>
    </recommendedName>
</protein>
<evidence type="ECO:0000259" key="2">
    <source>
        <dbReference type="PROSITE" id="PS50102"/>
    </source>
</evidence>
<accession>A0AAV5LQ00</accession>
<comment type="caution">
    <text evidence="3">The sequence shown here is derived from an EMBL/GenBank/DDBJ whole genome shotgun (WGS) entry which is preliminary data.</text>
</comment>
<proteinExistence type="predicted"/>
<dbReference type="PROSITE" id="PS50102">
    <property type="entry name" value="RRM"/>
    <property type="match status" value="1"/>
</dbReference>
<reference evidence="3 4" key="1">
    <citation type="journal article" date="2021" name="Commun. Biol.">
        <title>The genome of Shorea leprosula (Dipterocarpaceae) highlights the ecological relevance of drought in aseasonal tropical rainforests.</title>
        <authorList>
            <person name="Ng K.K.S."/>
            <person name="Kobayashi M.J."/>
            <person name="Fawcett J.A."/>
            <person name="Hatakeyama M."/>
            <person name="Paape T."/>
            <person name="Ng C.H."/>
            <person name="Ang C.C."/>
            <person name="Tnah L.H."/>
            <person name="Lee C.T."/>
            <person name="Nishiyama T."/>
            <person name="Sese J."/>
            <person name="O'Brien M.J."/>
            <person name="Copetti D."/>
            <person name="Mohd Noor M.I."/>
            <person name="Ong R.C."/>
            <person name="Putra M."/>
            <person name="Sireger I.Z."/>
            <person name="Indrioko S."/>
            <person name="Kosugi Y."/>
            <person name="Izuno A."/>
            <person name="Isagi Y."/>
            <person name="Lee S.L."/>
            <person name="Shimizu K.K."/>
        </authorList>
    </citation>
    <scope>NUCLEOTIDE SEQUENCE [LARGE SCALE GENOMIC DNA]</scope>
    <source>
        <strain evidence="3">214</strain>
    </source>
</reference>
<dbReference type="InterPro" id="IPR012677">
    <property type="entry name" value="Nucleotide-bd_a/b_plait_sf"/>
</dbReference>
<dbReference type="InterPro" id="IPR035979">
    <property type="entry name" value="RBD_domain_sf"/>
</dbReference>
<keyword evidence="1" id="KW-0694">RNA-binding</keyword>
<dbReference type="SUPFAM" id="SSF54928">
    <property type="entry name" value="RNA-binding domain, RBD"/>
    <property type="match status" value="1"/>
</dbReference>
<evidence type="ECO:0000313" key="3">
    <source>
        <dbReference type="EMBL" id="GKV38771.1"/>
    </source>
</evidence>
<keyword evidence="4" id="KW-1185">Reference proteome</keyword>
<sequence length="156" mass="17335">MLSSPPLSYSLVLFSKLNISLNPPPITLRHTRFYPSSVIVATANRYTSKEEQGSCYLRPQGMASCTSLYEVLAIPVGAMEMDTGVDKQLDAGLIVCQISEDVDTKVCVEVIPYYYTEEDIQHYFEGCGTIIEVDCVKFPDSGKFRGIAMINFKVIT</sequence>